<proteinExistence type="predicted"/>
<organism evidence="1">
    <name type="scientific">uncultured Caudovirales phage</name>
    <dbReference type="NCBI Taxonomy" id="2100421"/>
    <lineage>
        <taxon>Viruses</taxon>
        <taxon>Duplodnaviria</taxon>
        <taxon>Heunggongvirae</taxon>
        <taxon>Uroviricota</taxon>
        <taxon>Caudoviricetes</taxon>
        <taxon>Peduoviridae</taxon>
        <taxon>Maltschvirus</taxon>
        <taxon>Maltschvirus maltsch</taxon>
    </lineage>
</organism>
<reference evidence="1" key="1">
    <citation type="submission" date="2020-04" db="EMBL/GenBank/DDBJ databases">
        <authorList>
            <person name="Chiriac C."/>
            <person name="Salcher M."/>
            <person name="Ghai R."/>
            <person name="Kavagutti S V."/>
        </authorList>
    </citation>
    <scope>NUCLEOTIDE SEQUENCE</scope>
</reference>
<sequence length="178" mass="19373">MKPARIVGLSEMIYTTLNTLRAWNPCADGWHRLLTNLGKTEPDNEPLALVRILELNGLADAIWALRTLDCERETHLFAVACARQVQHLMTDPRSVAALDVAERFANDQANLDEIRTARATAHDVAVNAGTVEDNAPAWAAVWATWGAVNGASGEAARAAVDVAAAQEKQAELFREIFS</sequence>
<gene>
    <name evidence="1" type="ORF">UFOVP830_37</name>
</gene>
<evidence type="ECO:0000313" key="1">
    <source>
        <dbReference type="EMBL" id="CAB4164443.1"/>
    </source>
</evidence>
<name>A0A6J5NZ99_9CAUD</name>
<protein>
    <submittedName>
        <fullName evidence="1">Uncharacterized protein</fullName>
    </submittedName>
</protein>
<dbReference type="EMBL" id="LR796761">
    <property type="protein sequence ID" value="CAB4164443.1"/>
    <property type="molecule type" value="Genomic_DNA"/>
</dbReference>
<accession>A0A6J5NZ99</accession>